<dbReference type="EMBL" id="VOIH02000007">
    <property type="protein sequence ID" value="KAF3442203.1"/>
    <property type="molecule type" value="Genomic_DNA"/>
</dbReference>
<gene>
    <name evidence="2" type="ORF">FNV43_RR16119</name>
</gene>
<evidence type="ECO:0000313" key="3">
    <source>
        <dbReference type="Proteomes" id="UP000796880"/>
    </source>
</evidence>
<keyword evidence="3" id="KW-1185">Reference proteome</keyword>
<reference evidence="2" key="1">
    <citation type="submission" date="2020-03" db="EMBL/GenBank/DDBJ databases">
        <title>A high-quality chromosome-level genome assembly of a woody plant with both climbing and erect habits, Rhamnella rubrinervis.</title>
        <authorList>
            <person name="Lu Z."/>
            <person name="Yang Y."/>
            <person name="Zhu X."/>
            <person name="Sun Y."/>
        </authorList>
    </citation>
    <scope>NUCLEOTIDE SEQUENCE</scope>
    <source>
        <strain evidence="2">BYM</strain>
        <tissue evidence="2">Leaf</tissue>
    </source>
</reference>
<accession>A0A8K0E953</accession>
<dbReference type="Proteomes" id="UP000796880">
    <property type="component" value="Unassembled WGS sequence"/>
</dbReference>
<evidence type="ECO:0000256" key="1">
    <source>
        <dbReference type="SAM" id="MobiDB-lite"/>
    </source>
</evidence>
<feature type="compositionally biased region" description="Basic and acidic residues" evidence="1">
    <location>
        <begin position="147"/>
        <end position="167"/>
    </location>
</feature>
<feature type="region of interest" description="Disordered" evidence="1">
    <location>
        <begin position="146"/>
        <end position="175"/>
    </location>
</feature>
<name>A0A8K0E953_9ROSA</name>
<organism evidence="2 3">
    <name type="scientific">Rhamnella rubrinervis</name>
    <dbReference type="NCBI Taxonomy" id="2594499"/>
    <lineage>
        <taxon>Eukaryota</taxon>
        <taxon>Viridiplantae</taxon>
        <taxon>Streptophyta</taxon>
        <taxon>Embryophyta</taxon>
        <taxon>Tracheophyta</taxon>
        <taxon>Spermatophyta</taxon>
        <taxon>Magnoliopsida</taxon>
        <taxon>eudicotyledons</taxon>
        <taxon>Gunneridae</taxon>
        <taxon>Pentapetalae</taxon>
        <taxon>rosids</taxon>
        <taxon>fabids</taxon>
        <taxon>Rosales</taxon>
        <taxon>Rhamnaceae</taxon>
        <taxon>rhamnoid group</taxon>
        <taxon>Rhamneae</taxon>
        <taxon>Rhamnella</taxon>
    </lineage>
</organism>
<dbReference type="OrthoDB" id="1750937at2759"/>
<proteinExistence type="predicted"/>
<comment type="caution">
    <text evidence="2">The sequence shown here is derived from an EMBL/GenBank/DDBJ whole genome shotgun (WGS) entry which is preliminary data.</text>
</comment>
<sequence length="392" mass="42528">MLRHLKLPHCTCIKVAHGLLVVKLSLCVFVVEYSSLTGCLELSGDIRSCFGWWTPCLQVLNLSPSSWLVAQTFIAKLSGPHGSDFGRAFLCCCRGGLVVDVVGLGYRLYAEVSCWVQVMAPFVLDWKCLAGIDKIAEGNAAKGSALGEDRGKGNATQNDEHPVDKAKQGIPKQSSSAAFLCRSGRGSTAEGNIVMPMGIQKQIIGGACTISINQNAPIWKENFVSIRANDVAYKERVTYCQHSLIARAVLSKGEKSWIILATGRGPSLPIIPDFTRGIRVPLKIDNTTLTGNFGHFAQKASSTVNTTGKDVQIVSPDMGVVHLSNTVTALNDTFNDLDDELPLEESGLLQDLLGSSFTSEGPSQGLHNPNTQRAQIFRRHNPILLWELYGQF</sequence>
<protein>
    <submittedName>
        <fullName evidence="2">Uncharacterized protein</fullName>
    </submittedName>
</protein>
<evidence type="ECO:0000313" key="2">
    <source>
        <dbReference type="EMBL" id="KAF3442203.1"/>
    </source>
</evidence>
<dbReference type="AlphaFoldDB" id="A0A8K0E953"/>